<dbReference type="InterPro" id="IPR005488">
    <property type="entry name" value="Etherase_MurQ"/>
</dbReference>
<dbReference type="HAMAP" id="MF_00068">
    <property type="entry name" value="MurQ"/>
    <property type="match status" value="1"/>
</dbReference>
<dbReference type="Gene3D" id="3.40.50.10490">
    <property type="entry name" value="Glucose-6-phosphate isomerase like protein, domain 1"/>
    <property type="match status" value="1"/>
</dbReference>
<dbReference type="Pfam" id="PF22645">
    <property type="entry name" value="GKRP_SIS_N"/>
    <property type="match status" value="1"/>
</dbReference>
<keyword evidence="3 12" id="KW-0119">Carbohydrate metabolism</keyword>
<dbReference type="FunFam" id="3.40.50.10490:FF:000014">
    <property type="entry name" value="N-acetylmuramic acid 6-phosphate etherase"/>
    <property type="match status" value="1"/>
</dbReference>
<dbReference type="InterPro" id="IPR046348">
    <property type="entry name" value="SIS_dom_sf"/>
</dbReference>
<evidence type="ECO:0000313" key="15">
    <source>
        <dbReference type="Proteomes" id="UP000005481"/>
    </source>
</evidence>
<proteinExistence type="inferred from homology"/>
<dbReference type="GO" id="GO:0016835">
    <property type="term" value="F:carbon-oxygen lyase activity"/>
    <property type="evidence" value="ECO:0007669"/>
    <property type="project" value="UniProtKB-UniRule"/>
</dbReference>
<evidence type="ECO:0000256" key="5">
    <source>
        <dbReference type="ARBA" id="ARBA00060595"/>
    </source>
</evidence>
<dbReference type="NCBIfam" id="NF009222">
    <property type="entry name" value="PRK12570.1"/>
    <property type="match status" value="1"/>
</dbReference>
<comment type="similarity">
    <text evidence="7 12">Belongs to the GCKR-like family. MurNAc-6-P etherase subfamily.</text>
</comment>
<keyword evidence="15" id="KW-1185">Reference proteome</keyword>
<evidence type="ECO:0000256" key="7">
    <source>
        <dbReference type="ARBA" id="ARBA00061234"/>
    </source>
</evidence>
<comment type="caution">
    <text evidence="14">The sequence shown here is derived from an EMBL/GenBank/DDBJ whole genome shotgun (WGS) entry which is preliminary data.</text>
</comment>
<comment type="pathway">
    <text evidence="12">Amino-sugar metabolism; N-acetylmuramate degradation.</text>
</comment>
<dbReference type="Gene3D" id="1.10.8.1080">
    <property type="match status" value="1"/>
</dbReference>
<comment type="pathway">
    <text evidence="6">Cell wall biogenesis.</text>
</comment>
<evidence type="ECO:0000256" key="1">
    <source>
        <dbReference type="ARBA" id="ARBA00011738"/>
    </source>
</evidence>
<organism evidence="14 15">
    <name type="scientific">Anaeroglobus geminatus F0357</name>
    <dbReference type="NCBI Taxonomy" id="861450"/>
    <lineage>
        <taxon>Bacteria</taxon>
        <taxon>Bacillati</taxon>
        <taxon>Bacillota</taxon>
        <taxon>Negativicutes</taxon>
        <taxon>Veillonellales</taxon>
        <taxon>Veillonellaceae</taxon>
        <taxon>Anaeroglobus</taxon>
    </lineage>
</organism>
<dbReference type="NCBIfam" id="TIGR00274">
    <property type="entry name" value="N-acetylmuramic acid 6-phosphate etherase"/>
    <property type="match status" value="1"/>
</dbReference>
<evidence type="ECO:0000313" key="14">
    <source>
        <dbReference type="EMBL" id="EHM37742.1"/>
    </source>
</evidence>
<dbReference type="AlphaFoldDB" id="G9YK68"/>
<dbReference type="InterPro" id="IPR005486">
    <property type="entry name" value="Glucokinase_regulatory_CS"/>
</dbReference>
<dbReference type="PROSITE" id="PS51464">
    <property type="entry name" value="SIS"/>
    <property type="match status" value="1"/>
</dbReference>
<dbReference type="PROSITE" id="PS01272">
    <property type="entry name" value="GCKR"/>
    <property type="match status" value="1"/>
</dbReference>
<sequence length="311" mass="32558">MPSERDFTMIELDKIATEQRNSASRSIDTVSTEEMLRIINAADKTVAAAVEAIIPHIAVVIDEVTERIRQGGRLLYIGAGTSGRLGMLDAAECPPTYNTPPRLVRAVIAGGKTALSHAKEGAEDSSENGADDLKKEAVTATDTVIGLSASGRTPYVAGALEYAKKAGAYTVAVTCSPGSHLAAIGDIDLCAVTGPEVVTGSTRMKAGTAQKMILNMISTGVMIRLGKVYGNLMVDVRATNAKLKERARRIVMAAAACTRAEADAALDACNGNAKPAIIMLLLHVDAAAAAQSLEKADGYIDRAIKDGIYEL</sequence>
<dbReference type="NCBIfam" id="NF003915">
    <property type="entry name" value="PRK05441.1"/>
    <property type="match status" value="1"/>
</dbReference>
<dbReference type="STRING" id="861450.HMPREF0080_02077"/>
<dbReference type="EC" id="4.2.1.126" evidence="8 12"/>
<evidence type="ECO:0000256" key="2">
    <source>
        <dbReference type="ARBA" id="ARBA00023239"/>
    </source>
</evidence>
<dbReference type="PANTHER" id="PTHR10088">
    <property type="entry name" value="GLUCOKINASE REGULATORY PROTEIN"/>
    <property type="match status" value="1"/>
</dbReference>
<dbReference type="SUPFAM" id="SSF53697">
    <property type="entry name" value="SIS domain"/>
    <property type="match status" value="1"/>
</dbReference>
<feature type="domain" description="SIS" evidence="13">
    <location>
        <begin position="64"/>
        <end position="227"/>
    </location>
</feature>
<dbReference type="HOGENOM" id="CLU_049049_1_1_9"/>
<accession>G9YK68</accession>
<dbReference type="Proteomes" id="UP000005481">
    <property type="component" value="Unassembled WGS sequence"/>
</dbReference>
<dbReference type="GO" id="GO:0097173">
    <property type="term" value="P:N-acetylmuramic acid catabolic process"/>
    <property type="evidence" value="ECO:0007669"/>
    <property type="project" value="UniProtKB-UniPathway"/>
</dbReference>
<evidence type="ECO:0000256" key="3">
    <source>
        <dbReference type="ARBA" id="ARBA00023277"/>
    </source>
</evidence>
<feature type="active site" evidence="12">
    <location>
        <position position="123"/>
    </location>
</feature>
<evidence type="ECO:0000259" key="13">
    <source>
        <dbReference type="PROSITE" id="PS51464"/>
    </source>
</evidence>
<dbReference type="GO" id="GO:0097367">
    <property type="term" value="F:carbohydrate derivative binding"/>
    <property type="evidence" value="ECO:0007669"/>
    <property type="project" value="InterPro"/>
</dbReference>
<protein>
    <recommendedName>
        <fullName evidence="9 12">N-acetylmuramic acid 6-phosphate etherase</fullName>
        <shortName evidence="12">MurNAc-6-P etherase</shortName>
        <ecNumber evidence="8 12">4.2.1.126</ecNumber>
    </recommendedName>
    <alternativeName>
        <fullName evidence="11 12">N-acetylmuramic acid 6-phosphate hydrolase</fullName>
    </alternativeName>
    <alternativeName>
        <fullName evidence="10 12">N-acetylmuramic acid 6-phosphate lyase</fullName>
    </alternativeName>
</protein>
<gene>
    <name evidence="12" type="primary">murQ</name>
    <name evidence="14" type="ORF">HMPREF0080_02077</name>
</gene>
<keyword evidence="2 12" id="KW-0456">Lyase</keyword>
<dbReference type="GO" id="GO:0016803">
    <property type="term" value="F:ether hydrolase activity"/>
    <property type="evidence" value="ECO:0007669"/>
    <property type="project" value="TreeGrafter"/>
</dbReference>
<dbReference type="CDD" id="cd05007">
    <property type="entry name" value="SIS_Etherase"/>
    <property type="match status" value="1"/>
</dbReference>
<reference evidence="14 15" key="1">
    <citation type="submission" date="2011-08" db="EMBL/GenBank/DDBJ databases">
        <authorList>
            <person name="Weinstock G."/>
            <person name="Sodergren E."/>
            <person name="Clifton S."/>
            <person name="Fulton L."/>
            <person name="Fulton B."/>
            <person name="Courtney L."/>
            <person name="Fronick C."/>
            <person name="Harrison M."/>
            <person name="Strong C."/>
            <person name="Farmer C."/>
            <person name="Delahaunty K."/>
            <person name="Markovic C."/>
            <person name="Hall O."/>
            <person name="Minx P."/>
            <person name="Tomlinson C."/>
            <person name="Mitreva M."/>
            <person name="Hou S."/>
            <person name="Chen J."/>
            <person name="Wollam A."/>
            <person name="Pepin K.H."/>
            <person name="Johnson M."/>
            <person name="Bhonagiri V."/>
            <person name="Zhang X."/>
            <person name="Suruliraj S."/>
            <person name="Warren W."/>
            <person name="Chinwalla A."/>
            <person name="Mardis E.R."/>
            <person name="Wilson R.K."/>
        </authorList>
    </citation>
    <scope>NUCLEOTIDE SEQUENCE [LARGE SCALE GENOMIC DNA]</scope>
    <source>
        <strain evidence="14 15">F0357</strain>
    </source>
</reference>
<dbReference type="InterPro" id="IPR040190">
    <property type="entry name" value="MURQ/GCKR"/>
</dbReference>
<evidence type="ECO:0000256" key="12">
    <source>
        <dbReference type="HAMAP-Rule" id="MF_00068"/>
    </source>
</evidence>
<evidence type="ECO:0000256" key="8">
    <source>
        <dbReference type="ARBA" id="ARBA00067056"/>
    </source>
</evidence>
<evidence type="ECO:0000256" key="11">
    <source>
        <dbReference type="ARBA" id="ARBA00084049"/>
    </source>
</evidence>
<evidence type="ECO:0000256" key="9">
    <source>
        <dbReference type="ARBA" id="ARBA00070061"/>
    </source>
</evidence>
<dbReference type="InterPro" id="IPR001347">
    <property type="entry name" value="SIS_dom"/>
</dbReference>
<evidence type="ECO:0000256" key="4">
    <source>
        <dbReference type="ARBA" id="ARBA00051747"/>
    </source>
</evidence>
<dbReference type="EMBL" id="AGCJ01000092">
    <property type="protein sequence ID" value="EHM37742.1"/>
    <property type="molecule type" value="Genomic_DNA"/>
</dbReference>
<dbReference type="eggNOG" id="COG2103">
    <property type="taxonomic scope" value="Bacteria"/>
</dbReference>
<comment type="miscellaneous">
    <text evidence="12">A lyase-type mechanism (elimination/hydration) is suggested for the cleavage of the lactyl ether bond of MurNAc 6-phosphate, with the formation of an alpha,beta-unsaturated aldehyde intermediate with (E)-stereochemistry, followed by the syn addition of water to give product.</text>
</comment>
<comment type="function">
    <text evidence="12">Specifically catalyzes the cleavage of the D-lactyl ether substituent of MurNAc 6-phosphate, producing GlcNAc 6-phosphate and D-lactate.</text>
</comment>
<dbReference type="UniPathway" id="UPA00342"/>
<comment type="subunit">
    <text evidence="1 12">Homodimer.</text>
</comment>
<comment type="catalytic activity">
    <reaction evidence="4 12">
        <text>N-acetyl-D-muramate 6-phosphate + H2O = N-acetyl-D-glucosamine 6-phosphate + (R)-lactate</text>
        <dbReference type="Rhea" id="RHEA:26410"/>
        <dbReference type="ChEBI" id="CHEBI:15377"/>
        <dbReference type="ChEBI" id="CHEBI:16004"/>
        <dbReference type="ChEBI" id="CHEBI:57513"/>
        <dbReference type="ChEBI" id="CHEBI:58722"/>
        <dbReference type="EC" id="4.2.1.126"/>
    </reaction>
</comment>
<dbReference type="GO" id="GO:0046348">
    <property type="term" value="P:amino sugar catabolic process"/>
    <property type="evidence" value="ECO:0007669"/>
    <property type="project" value="InterPro"/>
</dbReference>
<dbReference type="PATRIC" id="fig|861450.3.peg.1907"/>
<name>G9YK68_9FIRM</name>
<dbReference type="PANTHER" id="PTHR10088:SF4">
    <property type="entry name" value="GLUCOKINASE REGULATORY PROTEIN"/>
    <property type="match status" value="1"/>
</dbReference>
<feature type="active site" description="Proton donor" evidence="12">
    <location>
        <position position="92"/>
    </location>
</feature>
<dbReference type="GO" id="GO:0009254">
    <property type="term" value="P:peptidoglycan turnover"/>
    <property type="evidence" value="ECO:0007669"/>
    <property type="project" value="TreeGrafter"/>
</dbReference>
<evidence type="ECO:0000256" key="10">
    <source>
        <dbReference type="ARBA" id="ARBA00077905"/>
    </source>
</evidence>
<dbReference type="FunFam" id="1.10.8.1080:FF:000001">
    <property type="entry name" value="N-acetylmuramic acid 6-phosphate etherase"/>
    <property type="match status" value="1"/>
</dbReference>
<evidence type="ECO:0000256" key="6">
    <source>
        <dbReference type="ARBA" id="ARBA00060672"/>
    </source>
</evidence>
<comment type="pathway">
    <text evidence="5">Amino-sugar metabolism; 1,6-anhydro-N-acetylmuramate degradation.</text>
</comment>